<organism evidence="5 6">
    <name type="scientific">Candidatus Promineifilum breve</name>
    <dbReference type="NCBI Taxonomy" id="1806508"/>
    <lineage>
        <taxon>Bacteria</taxon>
        <taxon>Bacillati</taxon>
        <taxon>Chloroflexota</taxon>
        <taxon>Ardenticatenia</taxon>
        <taxon>Candidatus Promineifilales</taxon>
        <taxon>Candidatus Promineifilaceae</taxon>
        <taxon>Candidatus Promineifilum</taxon>
    </lineage>
</organism>
<protein>
    <recommendedName>
        <fullName evidence="2">Electron transfer flavoprotein small subunit</fullName>
    </recommendedName>
</protein>
<evidence type="ECO:0000256" key="3">
    <source>
        <dbReference type="ARBA" id="ARBA00049933"/>
    </source>
</evidence>
<keyword evidence="6" id="KW-1185">Reference proteome</keyword>
<dbReference type="CDD" id="cd01714">
    <property type="entry name" value="ETF_beta"/>
    <property type="match status" value="1"/>
</dbReference>
<comment type="similarity">
    <text evidence="1">Belongs to the ETF beta-subunit/FixA family.</text>
</comment>
<evidence type="ECO:0000313" key="6">
    <source>
        <dbReference type="Proteomes" id="UP000215027"/>
    </source>
</evidence>
<dbReference type="InterPro" id="IPR012255">
    <property type="entry name" value="ETF_b"/>
</dbReference>
<dbReference type="Proteomes" id="UP000215027">
    <property type="component" value="Chromosome I"/>
</dbReference>
<evidence type="ECO:0000313" key="5">
    <source>
        <dbReference type="EMBL" id="CUS03222.2"/>
    </source>
</evidence>
<dbReference type="PIRSF" id="PIRSF000090">
    <property type="entry name" value="Beta-ETF"/>
    <property type="match status" value="1"/>
</dbReference>
<dbReference type="AlphaFoldDB" id="A0A160T185"/>
<dbReference type="EMBL" id="LN890655">
    <property type="protein sequence ID" value="CUS03222.2"/>
    <property type="molecule type" value="Genomic_DNA"/>
</dbReference>
<dbReference type="InterPro" id="IPR033948">
    <property type="entry name" value="ETF_beta_N"/>
</dbReference>
<accession>A0A160T185</accession>
<dbReference type="InterPro" id="IPR014729">
    <property type="entry name" value="Rossmann-like_a/b/a_fold"/>
</dbReference>
<dbReference type="InterPro" id="IPR000049">
    <property type="entry name" value="ET-Flavoprotein_bsu_CS"/>
</dbReference>
<feature type="domain" description="Electron transfer flavoprotein alpha/beta-subunit N-terminal" evidence="4">
    <location>
        <begin position="24"/>
        <end position="216"/>
    </location>
</feature>
<dbReference type="Gene3D" id="3.40.50.620">
    <property type="entry name" value="HUPs"/>
    <property type="match status" value="1"/>
</dbReference>
<dbReference type="RefSeq" id="WP_095042748.1">
    <property type="nucleotide sequence ID" value="NZ_LN890655.1"/>
</dbReference>
<gene>
    <name evidence="5" type="ORF">CFX0092_A1344</name>
</gene>
<evidence type="ECO:0000256" key="2">
    <source>
        <dbReference type="ARBA" id="ARBA00042002"/>
    </source>
</evidence>
<dbReference type="OrthoDB" id="9804960at2"/>
<dbReference type="Pfam" id="PF01012">
    <property type="entry name" value="ETF"/>
    <property type="match status" value="1"/>
</dbReference>
<dbReference type="InterPro" id="IPR014730">
    <property type="entry name" value="ETF_a/b_N"/>
</dbReference>
<dbReference type="SMART" id="SM00893">
    <property type="entry name" value="ETF"/>
    <property type="match status" value="1"/>
</dbReference>
<proteinExistence type="inferred from homology"/>
<dbReference type="PROSITE" id="PS01065">
    <property type="entry name" value="ETF_BETA"/>
    <property type="match status" value="1"/>
</dbReference>
<evidence type="ECO:0000256" key="1">
    <source>
        <dbReference type="ARBA" id="ARBA00007557"/>
    </source>
</evidence>
<dbReference type="PANTHER" id="PTHR21294:SF17">
    <property type="entry name" value="PROTEIN FIXA"/>
    <property type="match status" value="1"/>
</dbReference>
<name>A0A160T185_9CHLR</name>
<dbReference type="PANTHER" id="PTHR21294">
    <property type="entry name" value="ELECTRON TRANSFER FLAVOPROTEIN BETA-SUBUNIT"/>
    <property type="match status" value="1"/>
</dbReference>
<dbReference type="GO" id="GO:0009055">
    <property type="term" value="F:electron transfer activity"/>
    <property type="evidence" value="ECO:0007669"/>
    <property type="project" value="InterPro"/>
</dbReference>
<sequence>MKVVVCVKQTPSTTAVFAVKDGAVSWEDPGGKPNVVNPWDEYAVEEAIKFKEDRGASDAIALCVGDAASDEALKTCLAMGCTEAVLVSDPALAGSDTLGTARTLAAAIGKIGDVQVALFGKQAIDGDSGHVPVQTARVLGWTPLTYVSAIKSVDGGSITVERLTDDGKETVSAKLPVVLSVVKELNEPRYPSFMGIRKASKAVIPTWSAGDVGVSNAGAAAAKSDWSKVYPVPPREGEVEMIAADSVEEQARILVNKLFEEKVI</sequence>
<evidence type="ECO:0000259" key="4">
    <source>
        <dbReference type="SMART" id="SM00893"/>
    </source>
</evidence>
<dbReference type="SUPFAM" id="SSF52402">
    <property type="entry name" value="Adenine nucleotide alpha hydrolases-like"/>
    <property type="match status" value="1"/>
</dbReference>
<reference evidence="5" key="1">
    <citation type="submission" date="2016-01" db="EMBL/GenBank/DDBJ databases">
        <authorList>
            <person name="Mcilroy J.S."/>
            <person name="Karst M S."/>
            <person name="Albertsen M."/>
        </authorList>
    </citation>
    <scope>NUCLEOTIDE SEQUENCE</scope>
    <source>
        <strain evidence="5">Cfx-K</strain>
    </source>
</reference>
<dbReference type="KEGG" id="pbf:CFX0092_A1344"/>
<comment type="cofactor">
    <cofactor evidence="3">
        <name>AMP</name>
        <dbReference type="ChEBI" id="CHEBI:456215"/>
    </cofactor>
</comment>